<dbReference type="PANTHER" id="PTHR13774:SF17">
    <property type="entry name" value="PHENAZINE BIOSYNTHESIS-LIKE DOMAIN-CONTAINING PROTEIN"/>
    <property type="match status" value="1"/>
</dbReference>
<evidence type="ECO:0000256" key="2">
    <source>
        <dbReference type="ARBA" id="ARBA00023235"/>
    </source>
</evidence>
<reference evidence="3 4" key="1">
    <citation type="submission" date="2018-10" db="EMBL/GenBank/DDBJ databases">
        <title>Complete Genome Sequence and Transcriptomic Profiles of a Marine Bacterium, Pseudoalteromonas agarivorans Hao 2018.</title>
        <authorList>
            <person name="Hao L."/>
        </authorList>
    </citation>
    <scope>NUCLEOTIDE SEQUENCE [LARGE SCALE GENOMIC DNA]</scope>
    <source>
        <strain evidence="3 4">Hao 2018</strain>
    </source>
</reference>
<dbReference type="PIRSF" id="PIRSF016184">
    <property type="entry name" value="PhzC_PhzF"/>
    <property type="match status" value="1"/>
</dbReference>
<protein>
    <submittedName>
        <fullName evidence="3">PhzF family phenazine biosynthesis protein</fullName>
    </submittedName>
</protein>
<dbReference type="PANTHER" id="PTHR13774">
    <property type="entry name" value="PHENAZINE BIOSYNTHESIS PROTEIN"/>
    <property type="match status" value="1"/>
</dbReference>
<dbReference type="InterPro" id="IPR003719">
    <property type="entry name" value="Phenazine_PhzF-like"/>
</dbReference>
<dbReference type="GO" id="GO:0016853">
    <property type="term" value="F:isomerase activity"/>
    <property type="evidence" value="ECO:0007669"/>
    <property type="project" value="UniProtKB-KW"/>
</dbReference>
<dbReference type="AlphaFoldDB" id="A0AAD0TY33"/>
<dbReference type="Proteomes" id="UP000279995">
    <property type="component" value="Chromosome I"/>
</dbReference>
<evidence type="ECO:0000313" key="4">
    <source>
        <dbReference type="Proteomes" id="UP000279995"/>
    </source>
</evidence>
<dbReference type="Pfam" id="PF02567">
    <property type="entry name" value="PhzC-PhzF"/>
    <property type="match status" value="1"/>
</dbReference>
<comment type="similarity">
    <text evidence="1">Belongs to the PhzF family.</text>
</comment>
<accession>A0AAD0TY33</accession>
<dbReference type="RefSeq" id="WP_121637438.1">
    <property type="nucleotide sequence ID" value="NZ_CP033065.1"/>
</dbReference>
<dbReference type="EMBL" id="CP033065">
    <property type="protein sequence ID" value="AYM86584.1"/>
    <property type="molecule type" value="Genomic_DNA"/>
</dbReference>
<evidence type="ECO:0000256" key="1">
    <source>
        <dbReference type="ARBA" id="ARBA00008270"/>
    </source>
</evidence>
<organism evidence="3 4">
    <name type="scientific">Pseudoalteromonas agarivorans</name>
    <dbReference type="NCBI Taxonomy" id="176102"/>
    <lineage>
        <taxon>Bacteria</taxon>
        <taxon>Pseudomonadati</taxon>
        <taxon>Pseudomonadota</taxon>
        <taxon>Gammaproteobacteria</taxon>
        <taxon>Alteromonadales</taxon>
        <taxon>Pseudoalteromonadaceae</taxon>
        <taxon>Pseudoalteromonas</taxon>
    </lineage>
</organism>
<sequence>MQAKAKRTLLSQRRLQQPRLRYIKHLYSVPVFSSSQHNLAGSSALIVIYTQGLSTRVMQKIASNSQHPASVFLNENEISHRVCNIRWFNQTSEIKRCGHGTLAAAKCLLAHFGFCPSHFISNDKERFKIKRITGRVQLQLAAINLKKSDELNSLSDVFSHSIKATYSTAYKNGYTVVLFKNMADLKHLEVNFTHLVNVHNNAVIALQIHSINKNSASAYFRYFAPQFGVNEDTATGSAVSVIAPLIFRLYGLNKVTLMQQSPKGALLNYTFSSNQVVVS</sequence>
<proteinExistence type="inferred from homology"/>
<keyword evidence="2" id="KW-0413">Isomerase</keyword>
<gene>
    <name evidence="3" type="ORF">D9T18_07630</name>
</gene>
<evidence type="ECO:0000313" key="3">
    <source>
        <dbReference type="EMBL" id="AYM86584.1"/>
    </source>
</evidence>
<dbReference type="GO" id="GO:0005737">
    <property type="term" value="C:cytoplasm"/>
    <property type="evidence" value="ECO:0007669"/>
    <property type="project" value="TreeGrafter"/>
</dbReference>
<name>A0AAD0TY33_9GAMM</name>
<dbReference type="Gene3D" id="3.10.310.10">
    <property type="entry name" value="Diaminopimelate Epimerase, Chain A, domain 1"/>
    <property type="match status" value="2"/>
</dbReference>
<dbReference type="SUPFAM" id="SSF54506">
    <property type="entry name" value="Diaminopimelate epimerase-like"/>
    <property type="match status" value="1"/>
</dbReference>